<dbReference type="PANTHER" id="PTHR33376:SF7">
    <property type="entry name" value="C4-DICARBOXYLATE-BINDING PROTEIN DCTB"/>
    <property type="match status" value="1"/>
</dbReference>
<keyword evidence="6" id="KW-1185">Reference proteome</keyword>
<protein>
    <submittedName>
        <fullName evidence="5">2,3-diketo-L-gulonate-binding periplasmic protein YiaO</fullName>
    </submittedName>
</protein>
<dbReference type="RefSeq" id="WP_062019927.1">
    <property type="nucleotide sequence ID" value="NZ_LQQC01000005.1"/>
</dbReference>
<dbReference type="EMBL" id="LQQC01000005">
    <property type="protein sequence ID" value="KXZ59201.1"/>
    <property type="molecule type" value="Genomic_DNA"/>
</dbReference>
<keyword evidence="3 4" id="KW-0732">Signal</keyword>
<dbReference type="PROSITE" id="PS51257">
    <property type="entry name" value="PROKAR_LIPOPROTEIN"/>
    <property type="match status" value="1"/>
</dbReference>
<sequence>MARPSALISAMTALALVTAAGCAPGYGKQTESGDGTIGAASSCTSHSLRLSHQWPAARDGDSDFRSQLAEDFAKKVTEETDGEVNIKVFANSTLSKPNDQYDAMLAGSIDGAIMPLDYASGHVPAWSITLMPGLVRSHTEAQEWDEGPMGKAIDQSMLDNGLVRLVHVWNAGGIGSKSAPIVTPEDLPSGTTLRAAGNYVEHMLHEAGAGITSLPSSEIYSAMQTGVLDAAVTSSSSFASYRLEELVKSYVSPTKNTFWFMYEPLALTRSAFEQLCPEQQEILWDVAADLQEQSYADSEADDKRVEKIFADAGVEVTQIDDEAFAKWLPLARKQWDAYSKDVPGGAELMELARKNGHGEQ</sequence>
<dbReference type="AlphaFoldDB" id="A0A150HAX7"/>
<dbReference type="Gene3D" id="3.40.190.170">
    <property type="entry name" value="Bacterial extracellular solute-binding protein, family 7"/>
    <property type="match status" value="1"/>
</dbReference>
<evidence type="ECO:0000313" key="6">
    <source>
        <dbReference type="Proteomes" id="UP000243589"/>
    </source>
</evidence>
<feature type="signal peptide" evidence="4">
    <location>
        <begin position="1"/>
        <end position="19"/>
    </location>
</feature>
<dbReference type="InterPro" id="IPR038404">
    <property type="entry name" value="TRAP_DctP_sf"/>
</dbReference>
<feature type="chain" id="PRO_5038596614" evidence="4">
    <location>
        <begin position="20"/>
        <end position="360"/>
    </location>
</feature>
<organism evidence="5 6">
    <name type="scientific">Brevibacterium ravenspurgense</name>
    <dbReference type="NCBI Taxonomy" id="479117"/>
    <lineage>
        <taxon>Bacteria</taxon>
        <taxon>Bacillati</taxon>
        <taxon>Actinomycetota</taxon>
        <taxon>Actinomycetes</taxon>
        <taxon>Micrococcales</taxon>
        <taxon>Brevibacteriaceae</taxon>
        <taxon>Brevibacterium</taxon>
    </lineage>
</organism>
<keyword evidence="2" id="KW-0813">Transport</keyword>
<dbReference type="NCBIfam" id="NF037995">
    <property type="entry name" value="TRAP_S1"/>
    <property type="match status" value="1"/>
</dbReference>
<name>A0A150HAX7_9MICO</name>
<dbReference type="InterPro" id="IPR018389">
    <property type="entry name" value="DctP_fam"/>
</dbReference>
<gene>
    <name evidence="5" type="primary">yiaO</name>
    <name evidence="5" type="ORF">Bravens_00448</name>
</gene>
<evidence type="ECO:0000256" key="3">
    <source>
        <dbReference type="ARBA" id="ARBA00022729"/>
    </source>
</evidence>
<dbReference type="PANTHER" id="PTHR33376">
    <property type="match status" value="1"/>
</dbReference>
<proteinExistence type="inferred from homology"/>
<comment type="caution">
    <text evidence="5">The sequence shown here is derived from an EMBL/GenBank/DDBJ whole genome shotgun (WGS) entry which is preliminary data.</text>
</comment>
<evidence type="ECO:0000256" key="4">
    <source>
        <dbReference type="SAM" id="SignalP"/>
    </source>
</evidence>
<dbReference type="PATRIC" id="fig|479117.4.peg.447"/>
<reference evidence="5 6" key="1">
    <citation type="submission" date="2016-01" db="EMBL/GenBank/DDBJ databases">
        <title>Use of Whole Genome Sequencing to ascertain that Brevibacterium massiliense (Roux, Raoult 2009) is a later heterotypic synonym of Brevibacterium ravenspurgense (Mages 2008).</title>
        <authorList>
            <person name="Bernier A.-M."/>
            <person name="Burdz T."/>
            <person name="Huynh C."/>
            <person name="Pachecho A.L."/>
            <person name="Wiebe D."/>
            <person name="Bonner C."/>
            <person name="Bernard K."/>
        </authorList>
    </citation>
    <scope>NUCLEOTIDE SEQUENCE [LARGE SCALE GENOMIC DNA]</scope>
    <source>
        <strain evidence="5 6">CCUG56047</strain>
    </source>
</reference>
<dbReference type="Proteomes" id="UP000243589">
    <property type="component" value="Unassembled WGS sequence"/>
</dbReference>
<dbReference type="GO" id="GO:0055085">
    <property type="term" value="P:transmembrane transport"/>
    <property type="evidence" value="ECO:0007669"/>
    <property type="project" value="InterPro"/>
</dbReference>
<evidence type="ECO:0000256" key="1">
    <source>
        <dbReference type="ARBA" id="ARBA00009023"/>
    </source>
</evidence>
<accession>A0A150HAX7</accession>
<dbReference type="GO" id="GO:0015740">
    <property type="term" value="P:C4-dicarboxylate transport"/>
    <property type="evidence" value="ECO:0007669"/>
    <property type="project" value="TreeGrafter"/>
</dbReference>
<comment type="similarity">
    <text evidence="1">Belongs to the bacterial solute-binding protein 7 family.</text>
</comment>
<evidence type="ECO:0000256" key="2">
    <source>
        <dbReference type="ARBA" id="ARBA00022448"/>
    </source>
</evidence>
<evidence type="ECO:0000313" key="5">
    <source>
        <dbReference type="EMBL" id="KXZ59201.1"/>
    </source>
</evidence>
<dbReference type="Pfam" id="PF03480">
    <property type="entry name" value="DctP"/>
    <property type="match status" value="1"/>
</dbReference>